<organism evidence="2 3">
    <name type="scientific">Virgibacillus byunsanensis</name>
    <dbReference type="NCBI Taxonomy" id="570945"/>
    <lineage>
        <taxon>Bacteria</taxon>
        <taxon>Bacillati</taxon>
        <taxon>Bacillota</taxon>
        <taxon>Bacilli</taxon>
        <taxon>Bacillales</taxon>
        <taxon>Bacillaceae</taxon>
        <taxon>Virgibacillus</taxon>
    </lineage>
</organism>
<keyword evidence="1" id="KW-1133">Transmembrane helix</keyword>
<accession>A0ABW3LFN1</accession>
<gene>
    <name evidence="2" type="ORF">ACFQ3N_02055</name>
</gene>
<comment type="caution">
    <text evidence="2">The sequence shown here is derived from an EMBL/GenBank/DDBJ whole genome shotgun (WGS) entry which is preliminary data.</text>
</comment>
<keyword evidence="3" id="KW-1185">Reference proteome</keyword>
<dbReference type="EMBL" id="JBHTKJ010000007">
    <property type="protein sequence ID" value="MFD1037208.1"/>
    <property type="molecule type" value="Genomic_DNA"/>
</dbReference>
<protein>
    <submittedName>
        <fullName evidence="2">Uncharacterized protein</fullName>
    </submittedName>
</protein>
<sequence length="47" mass="5627">MHKKRRSHKSRKSFKQKLLHLIGLSLIFLMAIGIGYFLYLLIKQKEL</sequence>
<feature type="transmembrane region" description="Helical" evidence="1">
    <location>
        <begin position="21"/>
        <end position="42"/>
    </location>
</feature>
<keyword evidence="1" id="KW-0472">Membrane</keyword>
<proteinExistence type="predicted"/>
<evidence type="ECO:0000256" key="1">
    <source>
        <dbReference type="SAM" id="Phobius"/>
    </source>
</evidence>
<reference evidence="3" key="1">
    <citation type="journal article" date="2019" name="Int. J. Syst. Evol. Microbiol.">
        <title>The Global Catalogue of Microorganisms (GCM) 10K type strain sequencing project: providing services to taxonomists for standard genome sequencing and annotation.</title>
        <authorList>
            <consortium name="The Broad Institute Genomics Platform"/>
            <consortium name="The Broad Institute Genome Sequencing Center for Infectious Disease"/>
            <person name="Wu L."/>
            <person name="Ma J."/>
        </authorList>
    </citation>
    <scope>NUCLEOTIDE SEQUENCE [LARGE SCALE GENOMIC DNA]</scope>
    <source>
        <strain evidence="3">CCUG 56754</strain>
    </source>
</reference>
<dbReference type="RefSeq" id="WP_390359074.1">
    <property type="nucleotide sequence ID" value="NZ_JBHTKJ010000007.1"/>
</dbReference>
<dbReference type="Proteomes" id="UP001597040">
    <property type="component" value="Unassembled WGS sequence"/>
</dbReference>
<name>A0ABW3LFN1_9BACI</name>
<evidence type="ECO:0000313" key="3">
    <source>
        <dbReference type="Proteomes" id="UP001597040"/>
    </source>
</evidence>
<keyword evidence="1" id="KW-0812">Transmembrane</keyword>
<evidence type="ECO:0000313" key="2">
    <source>
        <dbReference type="EMBL" id="MFD1037208.1"/>
    </source>
</evidence>